<dbReference type="STRING" id="318479.A0A0N4ULK9"/>
<keyword evidence="6" id="KW-1185">Reference proteome</keyword>
<organism evidence="5 7">
    <name type="scientific">Dracunculus medinensis</name>
    <name type="common">Guinea worm</name>
    <dbReference type="NCBI Taxonomy" id="318479"/>
    <lineage>
        <taxon>Eukaryota</taxon>
        <taxon>Metazoa</taxon>
        <taxon>Ecdysozoa</taxon>
        <taxon>Nematoda</taxon>
        <taxon>Chromadorea</taxon>
        <taxon>Rhabditida</taxon>
        <taxon>Spirurina</taxon>
        <taxon>Dracunculoidea</taxon>
        <taxon>Dracunculidae</taxon>
        <taxon>Dracunculus</taxon>
    </lineage>
</organism>
<evidence type="ECO:0000313" key="4">
    <source>
        <dbReference type="EMBL" id="VDN52629.1"/>
    </source>
</evidence>
<evidence type="ECO:0000256" key="1">
    <source>
        <dbReference type="ARBA" id="ARBA00004123"/>
    </source>
</evidence>
<reference evidence="7" key="1">
    <citation type="submission" date="2016-04" db="UniProtKB">
        <authorList>
            <consortium name="WormBaseParasite"/>
        </authorList>
    </citation>
    <scope>IDENTIFICATION</scope>
</reference>
<evidence type="ECO:0000256" key="3">
    <source>
        <dbReference type="ARBA" id="ARBA00023242"/>
    </source>
</evidence>
<dbReference type="Proteomes" id="UP000038040">
    <property type="component" value="Unplaced"/>
</dbReference>
<dbReference type="GO" id="GO:0005654">
    <property type="term" value="C:nucleoplasm"/>
    <property type="evidence" value="ECO:0007669"/>
    <property type="project" value="TreeGrafter"/>
</dbReference>
<accession>A0A0N4ULK9</accession>
<evidence type="ECO:0000313" key="7">
    <source>
        <dbReference type="WBParaSite" id="DME_0000868701-mRNA-1"/>
    </source>
</evidence>
<dbReference type="EMBL" id="UYYG01000069">
    <property type="protein sequence ID" value="VDN52629.1"/>
    <property type="molecule type" value="Genomic_DNA"/>
</dbReference>
<dbReference type="GO" id="GO:0003714">
    <property type="term" value="F:transcription corepressor activity"/>
    <property type="evidence" value="ECO:0007669"/>
    <property type="project" value="TreeGrafter"/>
</dbReference>
<dbReference type="Pfam" id="PF03715">
    <property type="entry name" value="Noc2"/>
    <property type="match status" value="1"/>
</dbReference>
<dbReference type="GO" id="GO:0000122">
    <property type="term" value="P:negative regulation of transcription by RNA polymerase II"/>
    <property type="evidence" value="ECO:0007669"/>
    <property type="project" value="TreeGrafter"/>
</dbReference>
<dbReference type="PANTHER" id="PTHR12687">
    <property type="entry name" value="NUCLEOLAR COMPLEX 2 AND RAD4-RELATED"/>
    <property type="match status" value="1"/>
</dbReference>
<dbReference type="WBParaSite" id="DME_0000868701-mRNA-1">
    <property type="protein sequence ID" value="DME_0000868701-mRNA-1"/>
    <property type="gene ID" value="DME_0000868701"/>
</dbReference>
<dbReference type="GO" id="GO:0005730">
    <property type="term" value="C:nucleolus"/>
    <property type="evidence" value="ECO:0007669"/>
    <property type="project" value="TreeGrafter"/>
</dbReference>
<dbReference type="Proteomes" id="UP000274756">
    <property type="component" value="Unassembled WGS sequence"/>
</dbReference>
<comment type="similarity">
    <text evidence="2">Belongs to the NOC2 family.</text>
</comment>
<name>A0A0N4ULK9_DRAME</name>
<dbReference type="GO" id="GO:0042393">
    <property type="term" value="F:histone binding"/>
    <property type="evidence" value="ECO:0007669"/>
    <property type="project" value="TreeGrafter"/>
</dbReference>
<comment type="subcellular location">
    <subcellularLocation>
        <location evidence="1">Nucleus</location>
    </subcellularLocation>
</comment>
<dbReference type="GO" id="GO:0042273">
    <property type="term" value="P:ribosomal large subunit biogenesis"/>
    <property type="evidence" value="ECO:0007669"/>
    <property type="project" value="TreeGrafter"/>
</dbReference>
<sequence length="567" mass="65598">MVKTNEKKILLVKNKQNSIKTKKKNVENCIFKEKKANNNCGYRKQLDSIAEKDPEFFRYLKEQEADLLDFNESDIDLSEDSDEHSVEMDISDSQQDVHMDDMYSGKTKLDQDGGRFIDNPPISAIKTAVDLFSACVARVGVFERIVRMCFAHLGKLLFVKLKPVDSLNMKLKNGEKCRKIGKLSSNSVMYRFRKWKKYNSLVKSYLNYLLLFLNELQSPDVLVCTLHAITEVISLYGHFNKLTRNLIKSLVRIWSRKTDECRCAAFIAIFKFIRSNKSIYSAIIKACYFGYVTNVREVTPESWPLITFMQKSFAEICFIDIAISYQYAFMYIRQTAIHLRNAMIAKRKDLIQTVYNWQFIQCLYLWATVISRVARSEDRVYIRRDDIFQRLHGLMELAYPLCQITIATFKLYPSPKFLPLKLHCIRILLLLQVNCNIYIPALSLAVQLCDDAVNMVLKKPKKGKGTIRAVDITCMIKASSSHMEENGYRHKALDALFKVLLEAAYILRSSCAFPDLIVPLNVQVNFYPYHLLVSCMTIDLFPYITYNILKALSVVVDQLNMLTFSNL</sequence>
<dbReference type="SUPFAM" id="SSF48371">
    <property type="entry name" value="ARM repeat"/>
    <property type="match status" value="1"/>
</dbReference>
<dbReference type="PANTHER" id="PTHR12687:SF4">
    <property type="entry name" value="NUCLEOLAR COMPLEX PROTEIN 2 HOMOLOG"/>
    <property type="match status" value="1"/>
</dbReference>
<dbReference type="OrthoDB" id="10266662at2759"/>
<protein>
    <submittedName>
        <fullName evidence="7">Nucleolar complex protein 2 homolog</fullName>
    </submittedName>
</protein>
<dbReference type="InterPro" id="IPR005343">
    <property type="entry name" value="Noc2"/>
</dbReference>
<dbReference type="GO" id="GO:0030690">
    <property type="term" value="C:Noc1p-Noc2p complex"/>
    <property type="evidence" value="ECO:0007669"/>
    <property type="project" value="TreeGrafter"/>
</dbReference>
<keyword evidence="3" id="KW-0539">Nucleus</keyword>
<evidence type="ECO:0000313" key="6">
    <source>
        <dbReference type="Proteomes" id="UP000274756"/>
    </source>
</evidence>
<evidence type="ECO:0000256" key="2">
    <source>
        <dbReference type="ARBA" id="ARBA00005907"/>
    </source>
</evidence>
<dbReference type="InterPro" id="IPR016024">
    <property type="entry name" value="ARM-type_fold"/>
</dbReference>
<dbReference type="GO" id="GO:0030691">
    <property type="term" value="C:Noc2p-Noc3p complex"/>
    <property type="evidence" value="ECO:0007669"/>
    <property type="project" value="TreeGrafter"/>
</dbReference>
<evidence type="ECO:0000313" key="5">
    <source>
        <dbReference type="Proteomes" id="UP000038040"/>
    </source>
</evidence>
<reference evidence="4 6" key="2">
    <citation type="submission" date="2018-11" db="EMBL/GenBank/DDBJ databases">
        <authorList>
            <consortium name="Pathogen Informatics"/>
        </authorList>
    </citation>
    <scope>NUCLEOTIDE SEQUENCE [LARGE SCALE GENOMIC DNA]</scope>
</reference>
<gene>
    <name evidence="4" type="ORF">DME_LOCUS2602</name>
</gene>
<dbReference type="AlphaFoldDB" id="A0A0N4ULK9"/>
<proteinExistence type="inferred from homology"/>